<reference evidence="2 3" key="1">
    <citation type="journal article" date="2024" name="Commun. Biol.">
        <title>Comparative genomic analysis of thermophilic fungi reveals convergent evolutionary adaptations and gene losses.</title>
        <authorList>
            <person name="Steindorff A.S."/>
            <person name="Aguilar-Pontes M.V."/>
            <person name="Robinson A.J."/>
            <person name="Andreopoulos B."/>
            <person name="LaButti K."/>
            <person name="Kuo A."/>
            <person name="Mondo S."/>
            <person name="Riley R."/>
            <person name="Otillar R."/>
            <person name="Haridas S."/>
            <person name="Lipzen A."/>
            <person name="Grimwood J."/>
            <person name="Schmutz J."/>
            <person name="Clum A."/>
            <person name="Reid I.D."/>
            <person name="Moisan M.C."/>
            <person name="Butler G."/>
            <person name="Nguyen T.T.M."/>
            <person name="Dewar K."/>
            <person name="Conant G."/>
            <person name="Drula E."/>
            <person name="Henrissat B."/>
            <person name="Hansel C."/>
            <person name="Singer S."/>
            <person name="Hutchinson M.I."/>
            <person name="de Vries R.P."/>
            <person name="Natvig D.O."/>
            <person name="Powell A.J."/>
            <person name="Tsang A."/>
            <person name="Grigoriev I.V."/>
        </authorList>
    </citation>
    <scope>NUCLEOTIDE SEQUENCE [LARGE SCALE GENOMIC DNA]</scope>
    <source>
        <strain evidence="2 3">ATCC 24622</strain>
    </source>
</reference>
<feature type="region of interest" description="Disordered" evidence="1">
    <location>
        <begin position="81"/>
        <end position="266"/>
    </location>
</feature>
<feature type="compositionally biased region" description="Basic residues" evidence="1">
    <location>
        <begin position="399"/>
        <end position="409"/>
    </location>
</feature>
<protein>
    <submittedName>
        <fullName evidence="2">Uncharacterized protein</fullName>
    </submittedName>
</protein>
<gene>
    <name evidence="2" type="ORF">VTK73DRAFT_5289</name>
</gene>
<name>A0ABR3V339_9PEZI</name>
<feature type="region of interest" description="Disordered" evidence="1">
    <location>
        <begin position="1"/>
        <end position="57"/>
    </location>
</feature>
<feature type="compositionally biased region" description="Basic residues" evidence="1">
    <location>
        <begin position="167"/>
        <end position="179"/>
    </location>
</feature>
<feature type="compositionally biased region" description="Basic and acidic residues" evidence="1">
    <location>
        <begin position="41"/>
        <end position="50"/>
    </location>
</feature>
<feature type="compositionally biased region" description="Low complexity" evidence="1">
    <location>
        <begin position="389"/>
        <end position="398"/>
    </location>
</feature>
<organism evidence="2 3">
    <name type="scientific">Phialemonium thermophilum</name>
    <dbReference type="NCBI Taxonomy" id="223376"/>
    <lineage>
        <taxon>Eukaryota</taxon>
        <taxon>Fungi</taxon>
        <taxon>Dikarya</taxon>
        <taxon>Ascomycota</taxon>
        <taxon>Pezizomycotina</taxon>
        <taxon>Sordariomycetes</taxon>
        <taxon>Sordariomycetidae</taxon>
        <taxon>Cephalothecales</taxon>
        <taxon>Cephalothecaceae</taxon>
        <taxon>Phialemonium</taxon>
    </lineage>
</organism>
<evidence type="ECO:0000256" key="1">
    <source>
        <dbReference type="SAM" id="MobiDB-lite"/>
    </source>
</evidence>
<sequence>MLLRRLILVAGDPSVQPPPTPKQTPALSSPLVLETPQIPSDSHDDPRDPFGESSGWTPRFAEEYSVFNATPGNLRADANRHYHHHHHHHSSSVESSSALWSPFPPPSSAGHKRLHSSGEISLPADPLGAYSSNNNNNSNNNVSPTSPAIPAWPTPESATDLQDERKKAPKRLSPKKKRPRCDTRVRGTQRPPEQYDNHNHNHNSNNDDDEATQTATPPPSAQKEKRKRSLAPRLDTNAMQSDHGFGHVDFGTSSHQQHQQQPDDMPAFLSTPSDLFGYPLSAPAGPAASFWDPDPSCMAGMDIDFGAGGGGGGGGAEVFQNGSVHGQRPMDPVDWSAGPMSFLQPDGALQQHNQENIQPSRGPQEMEPKNLAPADGNTSSSADAGVFIRACSSAGRRPPASRRRPWGTT</sequence>
<dbReference type="Proteomes" id="UP001586593">
    <property type="component" value="Unassembled WGS sequence"/>
</dbReference>
<evidence type="ECO:0000313" key="3">
    <source>
        <dbReference type="Proteomes" id="UP001586593"/>
    </source>
</evidence>
<evidence type="ECO:0000313" key="2">
    <source>
        <dbReference type="EMBL" id="KAL1835871.1"/>
    </source>
</evidence>
<feature type="region of interest" description="Disordered" evidence="1">
    <location>
        <begin position="343"/>
        <end position="409"/>
    </location>
</feature>
<proteinExistence type="predicted"/>
<accession>A0ABR3V339</accession>
<feature type="compositionally biased region" description="Low complexity" evidence="1">
    <location>
        <begin position="131"/>
        <end position="141"/>
    </location>
</feature>
<dbReference type="EMBL" id="JAZHXJ010002982">
    <property type="protein sequence ID" value="KAL1835871.1"/>
    <property type="molecule type" value="Genomic_DNA"/>
</dbReference>
<comment type="caution">
    <text evidence="2">The sequence shown here is derived from an EMBL/GenBank/DDBJ whole genome shotgun (WGS) entry which is preliminary data.</text>
</comment>
<feature type="compositionally biased region" description="Polar residues" evidence="1">
    <location>
        <begin position="350"/>
        <end position="361"/>
    </location>
</feature>
<keyword evidence="3" id="KW-1185">Reference proteome</keyword>
<feature type="compositionally biased region" description="Basic residues" evidence="1">
    <location>
        <begin position="81"/>
        <end position="90"/>
    </location>
</feature>